<name>A0A2A9G3F5_9PSEU</name>
<organism evidence="1 2">
    <name type="scientific">Amycolatopsis sulphurea</name>
    <dbReference type="NCBI Taxonomy" id="76022"/>
    <lineage>
        <taxon>Bacteria</taxon>
        <taxon>Bacillati</taxon>
        <taxon>Actinomycetota</taxon>
        <taxon>Actinomycetes</taxon>
        <taxon>Pseudonocardiales</taxon>
        <taxon>Pseudonocardiaceae</taxon>
        <taxon>Amycolatopsis</taxon>
    </lineage>
</organism>
<dbReference type="RefSeq" id="WP_098509932.1">
    <property type="nucleotide sequence ID" value="NZ_JBIAKZ010000053.1"/>
</dbReference>
<comment type="caution">
    <text evidence="1">The sequence shown here is derived from an EMBL/GenBank/DDBJ whole genome shotgun (WGS) entry which is preliminary data.</text>
</comment>
<proteinExistence type="predicted"/>
<sequence>MTTSAEPETTFTCSVRTSPALVQVSAADNVSTAELVIELASRRADPVSCDQIVFELPVGAGSDALTAHPDRIEVAEITPGWEVVRERGVFELRPSAASPARLEPPDTVLLRLANVEVNHNTGAAMLSVREKPEPGAAALATGAFQVAKMPAGVMITSFQADKNLIGKNETVELTWSCTAGPDYWLYYGKDSQVAERVNDFIKDGKGKWTSPKLTQTTAFMLLGITKKGTGEEVRYGLTTTVIVDKPDLEVGDLRANGVVSLLGNQRVDGYVGGQSYRAETDGMLMAWVRSKGSQTAELRVSVKLAGGEKKTVSVARSLNSSDQANLLVPVPGKATVFVNASGFDGVDTEATWCPLGAGKLGPID</sequence>
<protein>
    <submittedName>
        <fullName evidence="1">Uncharacterized protein</fullName>
    </submittedName>
</protein>
<reference evidence="1 2" key="1">
    <citation type="submission" date="2017-10" db="EMBL/GenBank/DDBJ databases">
        <title>Sequencing the genomes of 1000 actinobacteria strains.</title>
        <authorList>
            <person name="Klenk H.-P."/>
        </authorList>
    </citation>
    <scope>NUCLEOTIDE SEQUENCE [LARGE SCALE GENOMIC DNA]</scope>
    <source>
        <strain evidence="1 2">DSM 46092</strain>
    </source>
</reference>
<dbReference type="Proteomes" id="UP000243542">
    <property type="component" value="Unassembled WGS sequence"/>
</dbReference>
<accession>A0A2A9G3F5</accession>
<dbReference type="AlphaFoldDB" id="A0A2A9G3F5"/>
<evidence type="ECO:0000313" key="1">
    <source>
        <dbReference type="EMBL" id="PFG57330.1"/>
    </source>
</evidence>
<dbReference type="EMBL" id="PDJK01000001">
    <property type="protein sequence ID" value="PFG57330.1"/>
    <property type="molecule type" value="Genomic_DNA"/>
</dbReference>
<evidence type="ECO:0000313" key="2">
    <source>
        <dbReference type="Proteomes" id="UP000243542"/>
    </source>
</evidence>
<keyword evidence="2" id="KW-1185">Reference proteome</keyword>
<gene>
    <name evidence="1" type="ORF">ATK36_0908</name>
</gene>